<dbReference type="PANTHER" id="PTHR46648:SF1">
    <property type="entry name" value="ADENOSINE 5'-MONOPHOSPHORAMIDASE HNT1"/>
    <property type="match status" value="1"/>
</dbReference>
<dbReference type="GO" id="GO:0032259">
    <property type="term" value="P:methylation"/>
    <property type="evidence" value="ECO:0007669"/>
    <property type="project" value="UniProtKB-KW"/>
</dbReference>
<accession>A0ABV3C7N6</accession>
<keyword evidence="3" id="KW-0489">Methyltransferase</keyword>
<reference evidence="3 4" key="1">
    <citation type="submission" date="2024-06" db="EMBL/GenBank/DDBJ databases">
        <title>The Natural Products Discovery Center: Release of the First 8490 Sequenced Strains for Exploring Actinobacteria Biosynthetic Diversity.</title>
        <authorList>
            <person name="Kalkreuter E."/>
            <person name="Kautsar S.A."/>
            <person name="Yang D."/>
            <person name="Bader C.D."/>
            <person name="Teijaro C.N."/>
            <person name="Fluegel L."/>
            <person name="Davis C.M."/>
            <person name="Simpson J.R."/>
            <person name="Lauterbach L."/>
            <person name="Steele A.D."/>
            <person name="Gui C."/>
            <person name="Meng S."/>
            <person name="Li G."/>
            <person name="Viehrig K."/>
            <person name="Ye F."/>
            <person name="Su P."/>
            <person name="Kiefer A.F."/>
            <person name="Nichols A."/>
            <person name="Cepeda A.J."/>
            <person name="Yan W."/>
            <person name="Fan B."/>
            <person name="Jiang Y."/>
            <person name="Adhikari A."/>
            <person name="Zheng C.-J."/>
            <person name="Schuster L."/>
            <person name="Cowan T.M."/>
            <person name="Smanski M.J."/>
            <person name="Chevrette M.G."/>
            <person name="De Carvalho L.P.S."/>
            <person name="Shen B."/>
        </authorList>
    </citation>
    <scope>NUCLEOTIDE SEQUENCE [LARGE SCALE GENOMIC DNA]</scope>
    <source>
        <strain evidence="3 4">NPDC045974</strain>
    </source>
</reference>
<keyword evidence="4" id="KW-1185">Reference proteome</keyword>
<dbReference type="RefSeq" id="WP_358469697.1">
    <property type="nucleotide sequence ID" value="NZ_JBEZAE010000003.1"/>
</dbReference>
<dbReference type="InterPro" id="IPR036265">
    <property type="entry name" value="HIT-like_sf"/>
</dbReference>
<dbReference type="GO" id="GO:0008168">
    <property type="term" value="F:methyltransferase activity"/>
    <property type="evidence" value="ECO:0007669"/>
    <property type="project" value="UniProtKB-KW"/>
</dbReference>
<dbReference type="PROSITE" id="PS51084">
    <property type="entry name" value="HIT_2"/>
    <property type="match status" value="1"/>
</dbReference>
<keyword evidence="3" id="KW-0808">Transferase</keyword>
<evidence type="ECO:0000313" key="4">
    <source>
        <dbReference type="Proteomes" id="UP001551329"/>
    </source>
</evidence>
<feature type="domain" description="HIT" evidence="2">
    <location>
        <begin position="24"/>
        <end position="135"/>
    </location>
</feature>
<dbReference type="PANTHER" id="PTHR46648">
    <property type="entry name" value="HIT FAMILY PROTEIN 1"/>
    <property type="match status" value="1"/>
</dbReference>
<name>A0ABV3C7N6_9ACTN</name>
<dbReference type="InterPro" id="IPR001310">
    <property type="entry name" value="Histidine_triad_HIT"/>
</dbReference>
<comment type="caution">
    <text evidence="3">The sequence shown here is derived from an EMBL/GenBank/DDBJ whole genome shotgun (WGS) entry which is preliminary data.</text>
</comment>
<organism evidence="3 4">
    <name type="scientific">Streptomyces narbonensis</name>
    <dbReference type="NCBI Taxonomy" id="67333"/>
    <lineage>
        <taxon>Bacteria</taxon>
        <taxon>Bacillati</taxon>
        <taxon>Actinomycetota</taxon>
        <taxon>Actinomycetes</taxon>
        <taxon>Kitasatosporales</taxon>
        <taxon>Streptomycetaceae</taxon>
        <taxon>Streptomyces</taxon>
    </lineage>
</organism>
<dbReference type="InterPro" id="IPR011146">
    <property type="entry name" value="HIT-like"/>
</dbReference>
<proteinExistence type="predicted"/>
<comment type="caution">
    <text evidence="1">Lacks conserved residue(s) required for the propagation of feature annotation.</text>
</comment>
<dbReference type="EMBL" id="JBEZAE010000003">
    <property type="protein sequence ID" value="MEU7070095.1"/>
    <property type="molecule type" value="Genomic_DNA"/>
</dbReference>
<gene>
    <name evidence="3" type="ORF">AB0A88_08115</name>
</gene>
<dbReference type="Proteomes" id="UP001551329">
    <property type="component" value="Unassembled WGS sequence"/>
</dbReference>
<evidence type="ECO:0000259" key="2">
    <source>
        <dbReference type="PROSITE" id="PS51084"/>
    </source>
</evidence>
<protein>
    <submittedName>
        <fullName evidence="3">HIT family protein</fullName>
        <ecNumber evidence="3">2.1.1.-</ecNumber>
    </submittedName>
</protein>
<dbReference type="Gene3D" id="3.30.428.10">
    <property type="entry name" value="HIT-like"/>
    <property type="match status" value="1"/>
</dbReference>
<dbReference type="Pfam" id="PF01230">
    <property type="entry name" value="HIT"/>
    <property type="match status" value="1"/>
</dbReference>
<dbReference type="SUPFAM" id="SSF54197">
    <property type="entry name" value="HIT-like"/>
    <property type="match status" value="1"/>
</dbReference>
<evidence type="ECO:0000256" key="1">
    <source>
        <dbReference type="PROSITE-ProRule" id="PRU00464"/>
    </source>
</evidence>
<evidence type="ECO:0000313" key="3">
    <source>
        <dbReference type="EMBL" id="MEU7070095.1"/>
    </source>
</evidence>
<sequence length="164" mass="18196">MPSVDRSAFDLDAYETRARFGPCFVCAFLDGDPGYEHERVYEDADHVAFLDRWPTLPGKVLVAPKAHVEKAVSGFTEDGYMRMMQVVRRVALAVEEVLAAERVYLLSLGSQQGNAHVHWHVAALPPGVPYEQQQFHALMAEHGVADVAPAENARIAAELRRLLA</sequence>
<dbReference type="EC" id="2.1.1.-" evidence="3"/>